<dbReference type="AlphaFoldDB" id="A0A125W4X6"/>
<dbReference type="Proteomes" id="UP000004846">
    <property type="component" value="Unassembled WGS sequence"/>
</dbReference>
<gene>
    <name evidence="1" type="ORF">HMPREF9498_02064</name>
</gene>
<comment type="caution">
    <text evidence="1">The sequence shown here is derived from an EMBL/GenBank/DDBJ whole genome shotgun (WGS) entry which is preliminary data.</text>
</comment>
<protein>
    <submittedName>
        <fullName evidence="1">Uncharacterized protein</fullName>
    </submittedName>
</protein>
<accession>A0A125W4X6</accession>
<evidence type="ECO:0000313" key="2">
    <source>
        <dbReference type="Proteomes" id="UP000004846"/>
    </source>
</evidence>
<proteinExistence type="predicted"/>
<evidence type="ECO:0000313" key="1">
    <source>
        <dbReference type="EMBL" id="EFM82337.1"/>
    </source>
</evidence>
<dbReference type="RefSeq" id="WP_002402360.1">
    <property type="nucleotide sequence ID" value="NZ_GL454464.1"/>
</dbReference>
<name>A0A125W4X6_ENTFL</name>
<sequence>MNSSEIISKIQELQDIYGDIEILVNAQGSDNGFFKIITSVEIQEGMCDEDGGFIDERVILISCE</sequence>
<organism evidence="1 2">
    <name type="scientific">Enterococcus faecalis TX4248</name>
    <dbReference type="NCBI Taxonomy" id="749495"/>
    <lineage>
        <taxon>Bacteria</taxon>
        <taxon>Bacillati</taxon>
        <taxon>Bacillota</taxon>
        <taxon>Bacilli</taxon>
        <taxon>Lactobacillales</taxon>
        <taxon>Enterococcaceae</taxon>
        <taxon>Enterococcus</taxon>
    </lineage>
</organism>
<dbReference type="HOGENOM" id="CLU_2805756_0_0_9"/>
<dbReference type="EMBL" id="AEBR01000067">
    <property type="protein sequence ID" value="EFM82337.1"/>
    <property type="molecule type" value="Genomic_DNA"/>
</dbReference>
<reference evidence="1 2" key="1">
    <citation type="submission" date="2010-07" db="EMBL/GenBank/DDBJ databases">
        <authorList>
            <person name="Sid Ahmed O."/>
        </authorList>
    </citation>
    <scope>NUCLEOTIDE SEQUENCE [LARGE SCALE GENOMIC DNA]</scope>
    <source>
        <strain evidence="1 2">TX4248</strain>
    </source>
</reference>